<comment type="caution">
    <text evidence="1">The sequence shown here is derived from an EMBL/GenBank/DDBJ whole genome shotgun (WGS) entry which is preliminary data.</text>
</comment>
<evidence type="ECO:0000313" key="1">
    <source>
        <dbReference type="EMBL" id="NIZ47419.1"/>
    </source>
</evidence>
<dbReference type="RefSeq" id="WP_167703834.1">
    <property type="nucleotide sequence ID" value="NZ_CP118168.1"/>
</dbReference>
<organism evidence="1 2">
    <name type="scientific">Entomospira nematocerorum</name>
    <dbReference type="NCBI Taxonomy" id="2719987"/>
    <lineage>
        <taxon>Bacteria</taxon>
        <taxon>Pseudomonadati</taxon>
        <taxon>Spirochaetota</taxon>
        <taxon>Spirochaetia</taxon>
        <taxon>Spirochaetales</taxon>
        <taxon>Spirochaetaceae</taxon>
        <taxon>Entomospira</taxon>
    </lineage>
</organism>
<sequence>MHILILKTIQESWLYVNPLAIVALNEEFEGTTITLTTEIPDSNGRKSKHFTIEEDLENLMRLIHIASS</sequence>
<dbReference type="Proteomes" id="UP000752013">
    <property type="component" value="Unassembled WGS sequence"/>
</dbReference>
<dbReference type="EMBL" id="JAATLK010000001">
    <property type="protein sequence ID" value="NIZ47419.1"/>
    <property type="molecule type" value="Genomic_DNA"/>
</dbReference>
<gene>
    <name evidence="1" type="ORF">HCT46_05780</name>
</gene>
<proteinExistence type="predicted"/>
<dbReference type="AlphaFoldDB" id="A0A968KUL8"/>
<keyword evidence="2" id="KW-1185">Reference proteome</keyword>
<reference evidence="1" key="1">
    <citation type="submission" date="2020-03" db="EMBL/GenBank/DDBJ databases">
        <title>Spirochaetal bacteria isolated from arthropods constitute a novel genus Entomospira genus novum within the order Spirochaetales.</title>
        <authorList>
            <person name="Grana-Miraglia L."/>
            <person name="Sikutova S."/>
            <person name="Fingerle V."/>
            <person name="Sing A."/>
            <person name="Castillo-Ramirez S."/>
            <person name="Margos G."/>
            <person name="Rudolf I."/>
        </authorList>
    </citation>
    <scope>NUCLEOTIDE SEQUENCE</scope>
    <source>
        <strain evidence="1">BR208</strain>
    </source>
</reference>
<name>A0A968KUL8_9SPIO</name>
<accession>A0A968KUL8</accession>
<protein>
    <submittedName>
        <fullName evidence="1">Uncharacterized protein</fullName>
    </submittedName>
</protein>
<evidence type="ECO:0000313" key="2">
    <source>
        <dbReference type="Proteomes" id="UP000752013"/>
    </source>
</evidence>